<evidence type="ECO:0000256" key="1">
    <source>
        <dbReference type="SAM" id="MobiDB-lite"/>
    </source>
</evidence>
<feature type="compositionally biased region" description="Low complexity" evidence="1">
    <location>
        <begin position="10"/>
        <end position="21"/>
    </location>
</feature>
<evidence type="ECO:0000313" key="2">
    <source>
        <dbReference type="EMBL" id="KAG7315981.1"/>
    </source>
</evidence>
<sequence>MEQVLPPSPSSSSSSPVSHLLPCPPPPCPAAIPFDGNNRSGSCGDGAAEQVNEDGSLVPVPETNPSPIHNPHESSQDMTLANPGNDEEDEEPKPPVQESGDVDP</sequence>
<accession>A0A9D3S964</accession>
<organism evidence="2 3">
    <name type="scientific">Hemibagrus wyckioides</name>
    <dbReference type="NCBI Taxonomy" id="337641"/>
    <lineage>
        <taxon>Eukaryota</taxon>
        <taxon>Metazoa</taxon>
        <taxon>Chordata</taxon>
        <taxon>Craniata</taxon>
        <taxon>Vertebrata</taxon>
        <taxon>Euteleostomi</taxon>
        <taxon>Actinopterygii</taxon>
        <taxon>Neopterygii</taxon>
        <taxon>Teleostei</taxon>
        <taxon>Ostariophysi</taxon>
        <taxon>Siluriformes</taxon>
        <taxon>Bagridae</taxon>
        <taxon>Hemibagrus</taxon>
    </lineage>
</organism>
<comment type="caution">
    <text evidence="2">The sequence shown here is derived from an EMBL/GenBank/DDBJ whole genome shotgun (WGS) entry which is preliminary data.</text>
</comment>
<keyword evidence="3" id="KW-1185">Reference proteome</keyword>
<name>A0A9D3S964_9TELE</name>
<gene>
    <name evidence="2" type="ORF">KOW79_020847</name>
</gene>
<reference evidence="2 3" key="1">
    <citation type="submission" date="2021-06" db="EMBL/GenBank/DDBJ databases">
        <title>Chromosome-level genome assembly of the red-tail catfish (Hemibagrus wyckioides).</title>
        <authorList>
            <person name="Shao F."/>
        </authorList>
    </citation>
    <scope>NUCLEOTIDE SEQUENCE [LARGE SCALE GENOMIC DNA]</scope>
    <source>
        <strain evidence="2">EC202008001</strain>
        <tissue evidence="2">Blood</tissue>
    </source>
</reference>
<dbReference type="Proteomes" id="UP000824219">
    <property type="component" value="Linkage Group LG26"/>
</dbReference>
<dbReference type="AlphaFoldDB" id="A0A9D3S964"/>
<feature type="region of interest" description="Disordered" evidence="1">
    <location>
        <begin position="1"/>
        <end position="104"/>
    </location>
</feature>
<dbReference type="EMBL" id="JAHKSW010000026">
    <property type="protein sequence ID" value="KAG7315981.1"/>
    <property type="molecule type" value="Genomic_DNA"/>
</dbReference>
<evidence type="ECO:0000313" key="3">
    <source>
        <dbReference type="Proteomes" id="UP000824219"/>
    </source>
</evidence>
<proteinExistence type="predicted"/>
<protein>
    <submittedName>
        <fullName evidence="2">Uncharacterized protein</fullName>
    </submittedName>
</protein>